<feature type="compositionally biased region" description="Low complexity" evidence="1">
    <location>
        <begin position="44"/>
        <end position="57"/>
    </location>
</feature>
<feature type="compositionally biased region" description="Polar residues" evidence="1">
    <location>
        <begin position="372"/>
        <end position="385"/>
    </location>
</feature>
<gene>
    <name evidence="2" type="ORF">DOTSEDRAFT_57378</name>
</gene>
<dbReference type="OMA" id="CNFCFNS"/>
<feature type="region of interest" description="Disordered" evidence="1">
    <location>
        <begin position="510"/>
        <end position="581"/>
    </location>
</feature>
<dbReference type="OrthoDB" id="3650937at2759"/>
<dbReference type="Proteomes" id="UP000016933">
    <property type="component" value="Unassembled WGS sequence"/>
</dbReference>
<feature type="region of interest" description="Disordered" evidence="1">
    <location>
        <begin position="298"/>
        <end position="345"/>
    </location>
</feature>
<name>N1PCU4_DOTSN</name>
<reference evidence="3" key="1">
    <citation type="journal article" date="2012" name="PLoS Genet.">
        <title>The genomes of the fungal plant pathogens Cladosporium fulvum and Dothistroma septosporum reveal adaptation to different hosts and lifestyles but also signatures of common ancestry.</title>
        <authorList>
            <person name="de Wit P.J.G.M."/>
            <person name="van der Burgt A."/>
            <person name="Oekmen B."/>
            <person name="Stergiopoulos I."/>
            <person name="Abd-Elsalam K.A."/>
            <person name="Aerts A.L."/>
            <person name="Bahkali A.H."/>
            <person name="Beenen H.G."/>
            <person name="Chettri P."/>
            <person name="Cox M.P."/>
            <person name="Datema E."/>
            <person name="de Vries R.P."/>
            <person name="Dhillon B."/>
            <person name="Ganley A.R."/>
            <person name="Griffiths S.A."/>
            <person name="Guo Y."/>
            <person name="Hamelin R.C."/>
            <person name="Henrissat B."/>
            <person name="Kabir M.S."/>
            <person name="Jashni M.K."/>
            <person name="Kema G."/>
            <person name="Klaubauf S."/>
            <person name="Lapidus A."/>
            <person name="Levasseur A."/>
            <person name="Lindquist E."/>
            <person name="Mehrabi R."/>
            <person name="Ohm R.A."/>
            <person name="Owen T.J."/>
            <person name="Salamov A."/>
            <person name="Schwelm A."/>
            <person name="Schijlen E."/>
            <person name="Sun H."/>
            <person name="van den Burg H.A."/>
            <person name="van Ham R.C.H.J."/>
            <person name="Zhang S."/>
            <person name="Goodwin S.B."/>
            <person name="Grigoriev I.V."/>
            <person name="Collemare J."/>
            <person name="Bradshaw R.E."/>
        </authorList>
    </citation>
    <scope>NUCLEOTIDE SEQUENCE [LARGE SCALE GENOMIC DNA]</scope>
    <source>
        <strain evidence="3">NZE10 / CBS 128990</strain>
    </source>
</reference>
<dbReference type="HOGENOM" id="CLU_340097_0_0_1"/>
<feature type="region of interest" description="Disordered" evidence="1">
    <location>
        <begin position="359"/>
        <end position="392"/>
    </location>
</feature>
<reference evidence="2 3" key="2">
    <citation type="journal article" date="2012" name="PLoS Pathog.">
        <title>Diverse lifestyles and strategies of plant pathogenesis encoded in the genomes of eighteen Dothideomycetes fungi.</title>
        <authorList>
            <person name="Ohm R.A."/>
            <person name="Feau N."/>
            <person name="Henrissat B."/>
            <person name="Schoch C.L."/>
            <person name="Horwitz B.A."/>
            <person name="Barry K.W."/>
            <person name="Condon B.J."/>
            <person name="Copeland A.C."/>
            <person name="Dhillon B."/>
            <person name="Glaser F."/>
            <person name="Hesse C.N."/>
            <person name="Kosti I."/>
            <person name="LaButti K."/>
            <person name="Lindquist E.A."/>
            <person name="Lucas S."/>
            <person name="Salamov A.A."/>
            <person name="Bradshaw R.E."/>
            <person name="Ciuffetti L."/>
            <person name="Hamelin R.C."/>
            <person name="Kema G.H.J."/>
            <person name="Lawrence C."/>
            <person name="Scott J.A."/>
            <person name="Spatafora J.W."/>
            <person name="Turgeon B.G."/>
            <person name="de Wit P.J.G.M."/>
            <person name="Zhong S."/>
            <person name="Goodwin S.B."/>
            <person name="Grigoriev I.V."/>
        </authorList>
    </citation>
    <scope>NUCLEOTIDE SEQUENCE [LARGE SCALE GENOMIC DNA]</scope>
    <source>
        <strain evidence="3">NZE10 / CBS 128990</strain>
    </source>
</reference>
<feature type="region of interest" description="Disordered" evidence="1">
    <location>
        <begin position="1"/>
        <end position="60"/>
    </location>
</feature>
<proteinExistence type="predicted"/>
<keyword evidence="3" id="KW-1185">Reference proteome</keyword>
<organism evidence="2 3">
    <name type="scientific">Dothistroma septosporum (strain NZE10 / CBS 128990)</name>
    <name type="common">Red band needle blight fungus</name>
    <name type="synonym">Mycosphaerella pini</name>
    <dbReference type="NCBI Taxonomy" id="675120"/>
    <lineage>
        <taxon>Eukaryota</taxon>
        <taxon>Fungi</taxon>
        <taxon>Dikarya</taxon>
        <taxon>Ascomycota</taxon>
        <taxon>Pezizomycotina</taxon>
        <taxon>Dothideomycetes</taxon>
        <taxon>Dothideomycetidae</taxon>
        <taxon>Mycosphaerellales</taxon>
        <taxon>Mycosphaerellaceae</taxon>
        <taxon>Dothistroma</taxon>
    </lineage>
</organism>
<dbReference type="STRING" id="675120.N1PCU4"/>
<feature type="compositionally biased region" description="Polar residues" evidence="1">
    <location>
        <begin position="316"/>
        <end position="339"/>
    </location>
</feature>
<dbReference type="AlphaFoldDB" id="N1PCU4"/>
<accession>N1PCU4</accession>
<feature type="compositionally biased region" description="Polar residues" evidence="1">
    <location>
        <begin position="18"/>
        <end position="30"/>
    </location>
</feature>
<sequence length="835" mass="91335">MADDLDMMGGGGLEGTRASPTHAGSSQEQGKTQRDILYRDIALSDSQQETTSAQSSTHADSIKTRAIPAIDGFSTNEKPSPTPSIAVSLQDGTIKCSCPPGTVRFGIDFEVTTVNGVPVNLHKPCMRSNSLNPAHVLPKTGKSTAAAAASRTNAERLAAKLLGRDASAEQRLKLQHFTSTFRCDGPCSGSTKIDDYLVCKKCYAWQHKPCMLYGEDGDAGGPTCNCCFMTYLAQSESTVKWPRERRVQAVREAWKLFMDPANQHQVSHRAHARRFLAAFFVKNRAFFVKFVAARKKADQRATGMPQSVDDGYPQTEVGQHSQTTHLRRSMSMTQPSPSAASGDGLDDLEELDRRMYASDDDVSTVDNDGALQDNNSSTETSSPQKFVSADDNDDALMDITTASAASTPRKVSRAYVEAHKHERNFHHRGKKTFLEGLPALNANIKSAVYGPGAEQWRVDAKAYQQAGKAKARSLKADVRATLSANMPRPNPTPARKKPVPTQQNLAGAAFPNLKPSAARLKPIPSSQATKAAKRKRVQSPEESTTSIADPKTYRSSARRKSAPATAPRKYFPPPESQMDSKVDVHESCDEDTIADDETTANAQPPYDKIACKCKDIDRSSHTDCFKCIECGASQHKGCHDDDSGPRPAQCNFCFNSTPTTKRSIEVEVALTITSGSSPETISAATRIAKATRSVQINGVDEYLDSFRDAVSQESLLLAKTTLWKTWCIAPSPGQAFTEPPVYPAEPPEDWLEEMRARVEALLHAAGREKSLYYLQPVLRQWPRNDLEVMTAIRDLTLEVLHRGAYKRKGGRGELGVLAEVVGIEEKGWAWKGKIV</sequence>
<evidence type="ECO:0000313" key="3">
    <source>
        <dbReference type="Proteomes" id="UP000016933"/>
    </source>
</evidence>
<dbReference type="EMBL" id="KB446547">
    <property type="protein sequence ID" value="EME38229.1"/>
    <property type="molecule type" value="Genomic_DNA"/>
</dbReference>
<evidence type="ECO:0000256" key="1">
    <source>
        <dbReference type="SAM" id="MobiDB-lite"/>
    </source>
</evidence>
<protein>
    <submittedName>
        <fullName evidence="2">Uncharacterized protein</fullName>
    </submittedName>
</protein>
<evidence type="ECO:0000313" key="2">
    <source>
        <dbReference type="EMBL" id="EME38229.1"/>
    </source>
</evidence>